<dbReference type="InterPro" id="IPR001173">
    <property type="entry name" value="Glyco_trans_2-like"/>
</dbReference>
<dbReference type="SUPFAM" id="SSF53448">
    <property type="entry name" value="Nucleotide-diphospho-sugar transferases"/>
    <property type="match status" value="1"/>
</dbReference>
<keyword evidence="4 8" id="KW-0812">Transmembrane</keyword>
<evidence type="ECO:0000256" key="2">
    <source>
        <dbReference type="ARBA" id="ARBA00022676"/>
    </source>
</evidence>
<evidence type="ECO:0000313" key="11">
    <source>
        <dbReference type="Proteomes" id="UP001497392"/>
    </source>
</evidence>
<evidence type="ECO:0000313" key="10">
    <source>
        <dbReference type="EMBL" id="CAL5222686.1"/>
    </source>
</evidence>
<feature type="transmembrane region" description="Helical" evidence="8">
    <location>
        <begin position="310"/>
        <end position="331"/>
    </location>
</feature>
<feature type="transmembrane region" description="Helical" evidence="8">
    <location>
        <begin position="686"/>
        <end position="708"/>
    </location>
</feature>
<evidence type="ECO:0000256" key="3">
    <source>
        <dbReference type="ARBA" id="ARBA00022679"/>
    </source>
</evidence>
<dbReference type="Gene3D" id="3.90.550.10">
    <property type="entry name" value="Spore Coat Polysaccharide Biosynthesis Protein SpsA, Chain A"/>
    <property type="match status" value="1"/>
</dbReference>
<feature type="region of interest" description="Disordered" evidence="7">
    <location>
        <begin position="238"/>
        <end position="269"/>
    </location>
</feature>
<feature type="transmembrane region" description="Helical" evidence="8">
    <location>
        <begin position="830"/>
        <end position="857"/>
    </location>
</feature>
<dbReference type="InterPro" id="IPR050321">
    <property type="entry name" value="Glycosyltr_2/OpgH_subfam"/>
</dbReference>
<gene>
    <name evidence="10" type="primary">g5086</name>
    <name evidence="10" type="ORF">VP750_LOCUS4345</name>
</gene>
<feature type="transmembrane region" description="Helical" evidence="8">
    <location>
        <begin position="802"/>
        <end position="824"/>
    </location>
</feature>
<comment type="caution">
    <text evidence="10">The sequence shown here is derived from an EMBL/GenBank/DDBJ whole genome shotgun (WGS) entry which is preliminary data.</text>
</comment>
<evidence type="ECO:0000256" key="8">
    <source>
        <dbReference type="SAM" id="Phobius"/>
    </source>
</evidence>
<dbReference type="EMBL" id="CAXHTA020000007">
    <property type="protein sequence ID" value="CAL5222686.1"/>
    <property type="molecule type" value="Genomic_DNA"/>
</dbReference>
<keyword evidence="11" id="KW-1185">Reference proteome</keyword>
<feature type="transmembrane region" description="Helical" evidence="8">
    <location>
        <begin position="771"/>
        <end position="790"/>
    </location>
</feature>
<sequence length="891" mass="99198">MSRLPEETDSFSPLQAGLDSEDAGQGQRQPKQVSSRKPSLSSHPVPDSAPGSRRSTRQSDYGGHSGVAPAEGRRSQRGTADHVAYPALPSAQGQRSQPATSDHAAFPVPAYPTIAPTDGRQSRRQTADQPTEGASLPRYAPYPSMASPENLQHSGSYHEHNRRLTQQHSAAGELPTEGRSSRRATEDGTDDRRRSQNGQPLRPSYNGEGPPAQHAAVPGTYERWGTDAAVSVSYPNTDAAHRRTDGTAPLRQQAWPGVEESSPSEEEWRKQAAPTYTAYPWNDAEVAESGKAGGLGMLGFKFHRQTTVNWWAWCLYIFYIASLAYYLYVRITKTLNLGPKFEWYGIVLLVVECMGASTVLIYGLHLLYDPVMEDFAEDPNCPGKPLVKLPYHIRVLIPCYKEELEIVQKTVIAARTAILPEGVLRTIYLCDDGKDPEKRAWVNLLGPDVVYVSGRYRKKGEMNGKSGNLNNVARQLYPGAVPIPGSEILCIFDADQVAKPEFFLRTVPLFDSGDDVGMVLSPQCFHNLDYHTDIFNHSNRQFWEYMQPGYDAWGFISCTGTNFLMRARAFMEVGGSPTYTLTEDFALGMELKKYNWQCRYVQEYLAVGEAPDQIRNCFQQRSRWTKGHFQIILNPTRTPLFQWRLRLFDRLMYCSGCWSYTVGAITTPVFIAIPFLTIWIGVFPVVISQGFALALTIYTVATQLLLYYVRSPRHLEALWFANVANSILWWAFVKAWWRALITRLFCCCSKMSFKATAKGKGKLQNSSAGDIWLHCVALILLTSTIAIGIWQLVAGAKVRSPLLISVLWAVYANIPPFLLVSYAAVGGPGVIMRILCFFCCIISFCASLAAVGFIWAIPSFNSNEFSGGLVSQEDIGVLFRFIHSVGQGPNS</sequence>
<feature type="compositionally biased region" description="Basic and acidic residues" evidence="7">
    <location>
        <begin position="179"/>
        <end position="194"/>
    </location>
</feature>
<keyword evidence="5 8" id="KW-1133">Transmembrane helix</keyword>
<feature type="domain" description="Glycosyltransferase 2-like" evidence="9">
    <location>
        <begin position="490"/>
        <end position="701"/>
    </location>
</feature>
<proteinExistence type="predicted"/>
<evidence type="ECO:0000256" key="1">
    <source>
        <dbReference type="ARBA" id="ARBA00004141"/>
    </source>
</evidence>
<name>A0ABP1FTC8_9CHLO</name>
<evidence type="ECO:0000256" key="5">
    <source>
        <dbReference type="ARBA" id="ARBA00022989"/>
    </source>
</evidence>
<evidence type="ECO:0000256" key="6">
    <source>
        <dbReference type="ARBA" id="ARBA00023136"/>
    </source>
</evidence>
<dbReference type="PANTHER" id="PTHR43867:SF2">
    <property type="entry name" value="CELLULOSE SYNTHASE CATALYTIC SUBUNIT A [UDP-FORMING]"/>
    <property type="match status" value="1"/>
</dbReference>
<accession>A0ABP1FTC8</accession>
<dbReference type="Proteomes" id="UP001497392">
    <property type="component" value="Unassembled WGS sequence"/>
</dbReference>
<evidence type="ECO:0000256" key="7">
    <source>
        <dbReference type="SAM" id="MobiDB-lite"/>
    </source>
</evidence>
<reference evidence="10 11" key="1">
    <citation type="submission" date="2024-06" db="EMBL/GenBank/DDBJ databases">
        <authorList>
            <person name="Kraege A."/>
            <person name="Thomma B."/>
        </authorList>
    </citation>
    <scope>NUCLEOTIDE SEQUENCE [LARGE SCALE GENOMIC DNA]</scope>
</reference>
<organism evidence="10 11">
    <name type="scientific">Coccomyxa viridis</name>
    <dbReference type="NCBI Taxonomy" id="1274662"/>
    <lineage>
        <taxon>Eukaryota</taxon>
        <taxon>Viridiplantae</taxon>
        <taxon>Chlorophyta</taxon>
        <taxon>core chlorophytes</taxon>
        <taxon>Trebouxiophyceae</taxon>
        <taxon>Trebouxiophyceae incertae sedis</taxon>
        <taxon>Coccomyxaceae</taxon>
        <taxon>Coccomyxa</taxon>
    </lineage>
</organism>
<dbReference type="PANTHER" id="PTHR43867">
    <property type="entry name" value="CELLULOSE SYNTHASE CATALYTIC SUBUNIT A [UDP-FORMING]"/>
    <property type="match status" value="1"/>
</dbReference>
<dbReference type="Pfam" id="PF13632">
    <property type="entry name" value="Glyco_trans_2_3"/>
    <property type="match status" value="1"/>
</dbReference>
<keyword evidence="3" id="KW-0808">Transferase</keyword>
<comment type="subcellular location">
    <subcellularLocation>
        <location evidence="1">Membrane</location>
        <topology evidence="1">Multi-pass membrane protein</topology>
    </subcellularLocation>
</comment>
<protein>
    <submittedName>
        <fullName evidence="10">G5086 protein</fullName>
    </submittedName>
</protein>
<evidence type="ECO:0000256" key="4">
    <source>
        <dbReference type="ARBA" id="ARBA00022692"/>
    </source>
</evidence>
<keyword evidence="2" id="KW-0328">Glycosyltransferase</keyword>
<feature type="compositionally biased region" description="Polar residues" evidence="7">
    <location>
        <begin position="91"/>
        <end position="100"/>
    </location>
</feature>
<feature type="transmembrane region" description="Helical" evidence="8">
    <location>
        <begin position="651"/>
        <end position="680"/>
    </location>
</feature>
<feature type="transmembrane region" description="Helical" evidence="8">
    <location>
        <begin position="715"/>
        <end position="733"/>
    </location>
</feature>
<evidence type="ECO:0000259" key="9">
    <source>
        <dbReference type="Pfam" id="PF13632"/>
    </source>
</evidence>
<keyword evidence="6 8" id="KW-0472">Membrane</keyword>
<dbReference type="InterPro" id="IPR029044">
    <property type="entry name" value="Nucleotide-diphossugar_trans"/>
</dbReference>
<feature type="region of interest" description="Disordered" evidence="7">
    <location>
        <begin position="1"/>
        <end position="217"/>
    </location>
</feature>
<feature type="compositionally biased region" description="Polar residues" evidence="7">
    <location>
        <begin position="26"/>
        <end position="42"/>
    </location>
</feature>
<feature type="transmembrane region" description="Helical" evidence="8">
    <location>
        <begin position="343"/>
        <end position="364"/>
    </location>
</feature>